<proteinExistence type="predicted"/>
<name>A0ABR3CR44_9PEZI</name>
<evidence type="ECO:0000313" key="2">
    <source>
        <dbReference type="Proteomes" id="UP001430584"/>
    </source>
</evidence>
<comment type="caution">
    <text evidence="1">The sequence shown here is derived from an EMBL/GenBank/DDBJ whole genome shotgun (WGS) entry which is preliminary data.</text>
</comment>
<gene>
    <name evidence="1" type="ORF">SLS55_001697</name>
</gene>
<dbReference type="GeneID" id="92005782"/>
<reference evidence="1 2" key="1">
    <citation type="submission" date="2024-02" db="EMBL/GenBank/DDBJ databases">
        <title>De novo assembly and annotation of 12 fungi associated with fruit tree decline syndrome in Ontario, Canada.</title>
        <authorList>
            <person name="Sulman M."/>
            <person name="Ellouze W."/>
            <person name="Ilyukhin E."/>
        </authorList>
    </citation>
    <scope>NUCLEOTIDE SEQUENCE [LARGE SCALE GENOMIC DNA]</scope>
    <source>
        <strain evidence="1 2">FDS-637</strain>
    </source>
</reference>
<protein>
    <recommendedName>
        <fullName evidence="3">F-box domain-containing protein</fullName>
    </recommendedName>
</protein>
<accession>A0ABR3CR44</accession>
<dbReference type="RefSeq" id="XP_066635754.1">
    <property type="nucleotide sequence ID" value="XM_066773187.1"/>
</dbReference>
<evidence type="ECO:0008006" key="3">
    <source>
        <dbReference type="Google" id="ProtNLM"/>
    </source>
</evidence>
<dbReference type="EMBL" id="JAJVCZ030000002">
    <property type="protein sequence ID" value="KAL0262725.1"/>
    <property type="molecule type" value="Genomic_DNA"/>
</dbReference>
<organism evidence="1 2">
    <name type="scientific">Diplodia seriata</name>
    <dbReference type="NCBI Taxonomy" id="420778"/>
    <lineage>
        <taxon>Eukaryota</taxon>
        <taxon>Fungi</taxon>
        <taxon>Dikarya</taxon>
        <taxon>Ascomycota</taxon>
        <taxon>Pezizomycotina</taxon>
        <taxon>Dothideomycetes</taxon>
        <taxon>Dothideomycetes incertae sedis</taxon>
        <taxon>Botryosphaeriales</taxon>
        <taxon>Botryosphaeriaceae</taxon>
        <taxon>Diplodia</taxon>
    </lineage>
</organism>
<sequence>MQSGDLPFGRKDAKARAAHSGAFWRKPVPLHLLLLELLFATEDEFGAICNLPTEVLELVLKETGGKEELKKNCFVSQRFRDITQAMLIKKVTVRYNDVVPITKLFVLRKDLAKSLQYLTVNSFVIGTMELQRAHVPE</sequence>
<dbReference type="Proteomes" id="UP001430584">
    <property type="component" value="Unassembled WGS sequence"/>
</dbReference>
<keyword evidence="2" id="KW-1185">Reference proteome</keyword>
<evidence type="ECO:0000313" key="1">
    <source>
        <dbReference type="EMBL" id="KAL0262725.1"/>
    </source>
</evidence>